<dbReference type="CDD" id="cd01357">
    <property type="entry name" value="Aspartase"/>
    <property type="match status" value="1"/>
</dbReference>
<dbReference type="Gene3D" id="1.10.275.10">
    <property type="entry name" value="Fumarase/aspartase (N-terminal domain)"/>
    <property type="match status" value="1"/>
</dbReference>
<evidence type="ECO:0000256" key="6">
    <source>
        <dbReference type="RuleBase" id="RU362017"/>
    </source>
</evidence>
<dbReference type="GO" id="GO:0005829">
    <property type="term" value="C:cytosol"/>
    <property type="evidence" value="ECO:0007669"/>
    <property type="project" value="TreeGrafter"/>
</dbReference>
<dbReference type="InterPro" id="IPR051546">
    <property type="entry name" value="Aspartate_Ammonia-Lyase"/>
</dbReference>
<dbReference type="Pfam" id="PF00206">
    <property type="entry name" value="Lyase_1"/>
    <property type="match status" value="1"/>
</dbReference>
<dbReference type="SUPFAM" id="SSF48557">
    <property type="entry name" value="L-aspartase-like"/>
    <property type="match status" value="1"/>
</dbReference>
<dbReference type="GO" id="GO:0006099">
    <property type="term" value="P:tricarboxylic acid cycle"/>
    <property type="evidence" value="ECO:0007669"/>
    <property type="project" value="InterPro"/>
</dbReference>
<name>A0A377R0N9_9NEIS</name>
<dbReference type="AlphaFoldDB" id="A0A377R0N9"/>
<dbReference type="FunFam" id="1.20.200.10:FF:000001">
    <property type="entry name" value="Fumarate hydratase, mitochondrial"/>
    <property type="match status" value="1"/>
</dbReference>
<evidence type="ECO:0000256" key="5">
    <source>
        <dbReference type="NCBIfam" id="TIGR00839"/>
    </source>
</evidence>
<dbReference type="EMBL" id="UGJJ01000001">
    <property type="protein sequence ID" value="STR00550.1"/>
    <property type="molecule type" value="Genomic_DNA"/>
</dbReference>
<comment type="similarity">
    <text evidence="1 6">Belongs to the class-II fumarase/aspartase family. Aspartase subfamily.</text>
</comment>
<dbReference type="NCBIfam" id="NF008909">
    <property type="entry name" value="PRK12273.1"/>
    <property type="match status" value="1"/>
</dbReference>
<dbReference type="EC" id="4.3.1.1" evidence="2 5"/>
<dbReference type="Gene3D" id="1.10.40.30">
    <property type="entry name" value="Fumarase/aspartase (C-terminal domain)"/>
    <property type="match status" value="1"/>
</dbReference>
<dbReference type="InterPro" id="IPR000362">
    <property type="entry name" value="Fumarate_lyase_fam"/>
</dbReference>
<keyword evidence="4 6" id="KW-0456">Lyase</keyword>
<comment type="catalytic activity">
    <reaction evidence="6">
        <text>L-aspartate = fumarate + NH4(+)</text>
        <dbReference type="Rhea" id="RHEA:16601"/>
        <dbReference type="ChEBI" id="CHEBI:28938"/>
        <dbReference type="ChEBI" id="CHEBI:29806"/>
        <dbReference type="ChEBI" id="CHEBI:29991"/>
        <dbReference type="EC" id="4.3.1.1"/>
    </reaction>
</comment>
<dbReference type="Pfam" id="PF10415">
    <property type="entry name" value="FumaraseC_C"/>
    <property type="match status" value="1"/>
</dbReference>
<dbReference type="InterPro" id="IPR020557">
    <property type="entry name" value="Fumarate_lyase_CS"/>
</dbReference>
<dbReference type="GO" id="GO:0008797">
    <property type="term" value="F:aspartate ammonia-lyase activity"/>
    <property type="evidence" value="ECO:0007669"/>
    <property type="project" value="UniProtKB-UniRule"/>
</dbReference>
<dbReference type="PANTHER" id="PTHR42696">
    <property type="entry name" value="ASPARTATE AMMONIA-LYASE"/>
    <property type="match status" value="1"/>
</dbReference>
<dbReference type="PRINTS" id="PR00149">
    <property type="entry name" value="FUMRATELYASE"/>
</dbReference>
<evidence type="ECO:0000256" key="4">
    <source>
        <dbReference type="ARBA" id="ARBA00023239"/>
    </source>
</evidence>
<dbReference type="GO" id="GO:0006531">
    <property type="term" value="P:aspartate metabolic process"/>
    <property type="evidence" value="ECO:0007669"/>
    <property type="project" value="InterPro"/>
</dbReference>
<dbReference type="InterPro" id="IPR004708">
    <property type="entry name" value="ApsA"/>
</dbReference>
<proteinExistence type="inferred from homology"/>
<dbReference type="RefSeq" id="WP_115307805.1">
    <property type="nucleotide sequence ID" value="NZ_CP091516.1"/>
</dbReference>
<dbReference type="InterPro" id="IPR018951">
    <property type="entry name" value="Fumarase_C_C"/>
</dbReference>
<feature type="domain" description="Fumarate lyase N-terminal" evidence="7">
    <location>
        <begin position="11"/>
        <end position="343"/>
    </location>
</feature>
<dbReference type="InterPro" id="IPR024083">
    <property type="entry name" value="Fumarase/histidase_N"/>
</dbReference>
<dbReference type="Proteomes" id="UP000254293">
    <property type="component" value="Unassembled WGS sequence"/>
</dbReference>
<evidence type="ECO:0000313" key="9">
    <source>
        <dbReference type="EMBL" id="STR00550.1"/>
    </source>
</evidence>
<evidence type="ECO:0000256" key="1">
    <source>
        <dbReference type="ARBA" id="ARBA00005596"/>
    </source>
</evidence>
<evidence type="ECO:0000259" key="7">
    <source>
        <dbReference type="Pfam" id="PF00206"/>
    </source>
</evidence>
<organism evidence="9 10">
    <name type="scientific">Kingella potus</name>
    <dbReference type="NCBI Taxonomy" id="265175"/>
    <lineage>
        <taxon>Bacteria</taxon>
        <taxon>Pseudomonadati</taxon>
        <taxon>Pseudomonadota</taxon>
        <taxon>Betaproteobacteria</taxon>
        <taxon>Neisseriales</taxon>
        <taxon>Neisseriaceae</taxon>
        <taxon>Kingella</taxon>
    </lineage>
</organism>
<dbReference type="InterPro" id="IPR022761">
    <property type="entry name" value="Fumarate_lyase_N"/>
</dbReference>
<dbReference type="PRINTS" id="PR00145">
    <property type="entry name" value="ARGSUCLYASE"/>
</dbReference>
<reference evidence="9 10" key="1">
    <citation type="submission" date="2018-06" db="EMBL/GenBank/DDBJ databases">
        <authorList>
            <consortium name="Pathogen Informatics"/>
            <person name="Doyle S."/>
        </authorList>
    </citation>
    <scope>NUCLEOTIDE SEQUENCE [LARGE SCALE GENOMIC DNA]</scope>
    <source>
        <strain evidence="9 10">NCTC13336</strain>
    </source>
</reference>
<keyword evidence="10" id="KW-1185">Reference proteome</keyword>
<dbReference type="PANTHER" id="PTHR42696:SF2">
    <property type="entry name" value="ASPARTATE AMMONIA-LYASE"/>
    <property type="match status" value="1"/>
</dbReference>
<gene>
    <name evidence="9" type="primary">aspA</name>
    <name evidence="9" type="ORF">NCTC13336_00759</name>
</gene>
<evidence type="ECO:0000259" key="8">
    <source>
        <dbReference type="Pfam" id="PF10415"/>
    </source>
</evidence>
<feature type="domain" description="Fumarase C C-terminal" evidence="8">
    <location>
        <begin position="409"/>
        <end position="462"/>
    </location>
</feature>
<dbReference type="OrthoDB" id="9802809at2"/>
<evidence type="ECO:0000313" key="10">
    <source>
        <dbReference type="Proteomes" id="UP000254293"/>
    </source>
</evidence>
<evidence type="ECO:0000256" key="3">
    <source>
        <dbReference type="ARBA" id="ARBA00016146"/>
    </source>
</evidence>
<protein>
    <recommendedName>
        <fullName evidence="3 5">Aspartate ammonia-lyase</fullName>
        <shortName evidence="6">Aspartase</shortName>
        <ecNumber evidence="2 5">4.3.1.1</ecNumber>
    </recommendedName>
</protein>
<dbReference type="Gene3D" id="1.20.200.10">
    <property type="entry name" value="Fumarase/aspartase (Central domain)"/>
    <property type="match status" value="1"/>
</dbReference>
<sequence>MTTRTEHDLLGERQIPAEAYWGIHTLRAVENFNISSQTISDTPEFVRGMVMVKKAAARANRELGVLSAEVAEAIDRACDEVLLKGRCLDQFPSDVYQGGAGTSVNMNTNEVIANLALEILGQPKGSYNIIDPMDHVNASQSTNDAYPTGFRLAVHNSITALLEKTGRLKQAFERKAEEFADILKMGRTQLQDAVPMSLGQEFAAFAVLLEEENANLQRNAELLLEINLGATAIGTGVNTPAGYAPLAVQKLAEISGLPCKASANLIEATSDCGAYISMHAALKRLAVKLSKICNDLRLLSSGPRAGLNEINLPEMQAGSSIMPAKVNPVIPEVVNQVCFKVIGNDTAVTFAAEAGQLQLNVMEPVIGQALFESIAILGNACVNLAGKCIDGITANRETCARYVFDSIGIVTYLNPFIGHHNGDKVGRICAQTGKSVREAVLELGLLDAEQLDDILSPENLIHPQYKAAKAG</sequence>
<dbReference type="PROSITE" id="PS00163">
    <property type="entry name" value="FUMARATE_LYASES"/>
    <property type="match status" value="1"/>
</dbReference>
<evidence type="ECO:0000256" key="2">
    <source>
        <dbReference type="ARBA" id="ARBA00012992"/>
    </source>
</evidence>
<accession>A0A377R0N9</accession>
<dbReference type="FunFam" id="1.10.275.10:FF:000001">
    <property type="entry name" value="Fumarate hydratase, mitochondrial"/>
    <property type="match status" value="1"/>
</dbReference>
<dbReference type="InterPro" id="IPR008948">
    <property type="entry name" value="L-Aspartase-like"/>
</dbReference>
<dbReference type="NCBIfam" id="TIGR00839">
    <property type="entry name" value="aspA"/>
    <property type="match status" value="1"/>
</dbReference>